<gene>
    <name evidence="1" type="ORF">BECKLFY1418A_GA0070994_109722</name>
</gene>
<name>A0A450V3I7_9GAMM</name>
<proteinExistence type="predicted"/>
<sequence>MDFQKRIGERGLASNRQSMIGAGKAKSVLCKTSFICEAEQEINKIIDSGPSRFPKLTFRVAMVDKMTEGRHFMLGDGMSGR</sequence>
<dbReference type="AlphaFoldDB" id="A0A450V3I7"/>
<organism evidence="1">
    <name type="scientific">Candidatus Kentrum sp. LFY</name>
    <dbReference type="NCBI Taxonomy" id="2126342"/>
    <lineage>
        <taxon>Bacteria</taxon>
        <taxon>Pseudomonadati</taxon>
        <taxon>Pseudomonadota</taxon>
        <taxon>Gammaproteobacteria</taxon>
        <taxon>Candidatus Kentrum</taxon>
    </lineage>
</organism>
<dbReference type="EMBL" id="CAADFH010000097">
    <property type="protein sequence ID" value="VFJ99372.1"/>
    <property type="molecule type" value="Genomic_DNA"/>
</dbReference>
<protein>
    <submittedName>
        <fullName evidence="1">Uncharacterized protein</fullName>
    </submittedName>
</protein>
<evidence type="ECO:0000313" key="1">
    <source>
        <dbReference type="EMBL" id="VFJ99372.1"/>
    </source>
</evidence>
<accession>A0A450V3I7</accession>
<reference evidence="1" key="1">
    <citation type="submission" date="2019-02" db="EMBL/GenBank/DDBJ databases">
        <authorList>
            <person name="Gruber-Vodicka R. H."/>
            <person name="Seah K. B. B."/>
        </authorList>
    </citation>
    <scope>NUCLEOTIDE SEQUENCE</scope>
    <source>
        <strain evidence="1">BECK_M6</strain>
    </source>
</reference>